<protein>
    <submittedName>
        <fullName evidence="5">Uncharacterized protein</fullName>
    </submittedName>
</protein>
<evidence type="ECO:0000256" key="2">
    <source>
        <dbReference type="ARBA" id="ARBA00022980"/>
    </source>
</evidence>
<feature type="compositionally biased region" description="Polar residues" evidence="4">
    <location>
        <begin position="133"/>
        <end position="143"/>
    </location>
</feature>
<evidence type="ECO:0000256" key="4">
    <source>
        <dbReference type="SAM" id="MobiDB-lite"/>
    </source>
</evidence>
<feature type="compositionally biased region" description="Basic and acidic residues" evidence="4">
    <location>
        <begin position="258"/>
        <end position="269"/>
    </location>
</feature>
<dbReference type="PANTHER" id="PTHR36427:SF3">
    <property type="entry name" value="LARGE RIBOSOMAL SUBUNIT PROTEIN UL1M"/>
    <property type="match status" value="1"/>
</dbReference>
<dbReference type="GO" id="GO:0005840">
    <property type="term" value="C:ribosome"/>
    <property type="evidence" value="ECO:0007669"/>
    <property type="project" value="UniProtKB-KW"/>
</dbReference>
<evidence type="ECO:0000313" key="5">
    <source>
        <dbReference type="EMBL" id="ONK62076.1"/>
    </source>
</evidence>
<feature type="region of interest" description="Disordered" evidence="4">
    <location>
        <begin position="110"/>
        <end position="143"/>
    </location>
</feature>
<keyword evidence="3" id="KW-0687">Ribonucleoprotein</keyword>
<sequence length="280" mass="30683">MFFIGSASELGVWVHFAAAHVGRILKNMLIQAVRFIDTAYVSDTSFISCLVGYTCHSGTLVLFVVVPLYPLPPHHLHHPPPAPPPLLFHDQHHHRLAHPLTPDQPPLLFSPPLLPPRSTPPTSSNTAPELCHLSSSRSHPKTNTFRLRTHNFSPASLHLTIKPFIPITSKRLSLPPPAAVAEDELAEDATAAAAAAAPATKPKKGKAALPLKRDRVQKLSESKEEYDIPTAVSLLKQTASTKFVESAEAHFRLNIDPKYNDQRSHHPHDQAVIAGAKSMR</sequence>
<dbReference type="Gene3D" id="3.30.190.20">
    <property type="match status" value="1"/>
</dbReference>
<evidence type="ECO:0000313" key="6">
    <source>
        <dbReference type="Proteomes" id="UP000243459"/>
    </source>
</evidence>
<dbReference type="Gramene" id="ONK62076">
    <property type="protein sequence ID" value="ONK62076"/>
    <property type="gene ID" value="A4U43_C07F110"/>
</dbReference>
<dbReference type="SUPFAM" id="SSF56808">
    <property type="entry name" value="Ribosomal protein L1"/>
    <property type="match status" value="1"/>
</dbReference>
<organism evidence="5 6">
    <name type="scientific">Asparagus officinalis</name>
    <name type="common">Garden asparagus</name>
    <dbReference type="NCBI Taxonomy" id="4686"/>
    <lineage>
        <taxon>Eukaryota</taxon>
        <taxon>Viridiplantae</taxon>
        <taxon>Streptophyta</taxon>
        <taxon>Embryophyta</taxon>
        <taxon>Tracheophyta</taxon>
        <taxon>Spermatophyta</taxon>
        <taxon>Magnoliopsida</taxon>
        <taxon>Liliopsida</taxon>
        <taxon>Asparagales</taxon>
        <taxon>Asparagaceae</taxon>
        <taxon>Asparagoideae</taxon>
        <taxon>Asparagus</taxon>
    </lineage>
</organism>
<dbReference type="GO" id="GO:1990904">
    <property type="term" value="C:ribonucleoprotein complex"/>
    <property type="evidence" value="ECO:0007669"/>
    <property type="project" value="UniProtKB-KW"/>
</dbReference>
<dbReference type="InterPro" id="IPR023674">
    <property type="entry name" value="Ribosomal_uL1-like"/>
</dbReference>
<feature type="region of interest" description="Disordered" evidence="4">
    <location>
        <begin position="258"/>
        <end position="280"/>
    </location>
</feature>
<keyword evidence="2" id="KW-0689">Ribosomal protein</keyword>
<feature type="compositionally biased region" description="Pro residues" evidence="4">
    <location>
        <begin position="110"/>
        <end position="119"/>
    </location>
</feature>
<comment type="similarity">
    <text evidence="1">Belongs to the universal ribosomal protein uL1 family.</text>
</comment>
<dbReference type="PANTHER" id="PTHR36427">
    <property type="entry name" value="54S RIBOSOMAL PROTEIN L1, MITOCHONDRIAL"/>
    <property type="match status" value="1"/>
</dbReference>
<evidence type="ECO:0000256" key="1">
    <source>
        <dbReference type="ARBA" id="ARBA00010531"/>
    </source>
</evidence>
<evidence type="ECO:0000256" key="3">
    <source>
        <dbReference type="ARBA" id="ARBA00023274"/>
    </source>
</evidence>
<dbReference type="Proteomes" id="UP000243459">
    <property type="component" value="Chromosome 7"/>
</dbReference>
<keyword evidence="6" id="KW-1185">Reference proteome</keyword>
<reference evidence="6" key="1">
    <citation type="journal article" date="2017" name="Nat. Commun.">
        <title>The asparagus genome sheds light on the origin and evolution of a young Y chromosome.</title>
        <authorList>
            <person name="Harkess A."/>
            <person name="Zhou J."/>
            <person name="Xu C."/>
            <person name="Bowers J.E."/>
            <person name="Van der Hulst R."/>
            <person name="Ayyampalayam S."/>
            <person name="Mercati F."/>
            <person name="Riccardi P."/>
            <person name="McKain M.R."/>
            <person name="Kakrana A."/>
            <person name="Tang H."/>
            <person name="Ray J."/>
            <person name="Groenendijk J."/>
            <person name="Arikit S."/>
            <person name="Mathioni S.M."/>
            <person name="Nakano M."/>
            <person name="Shan H."/>
            <person name="Telgmann-Rauber A."/>
            <person name="Kanno A."/>
            <person name="Yue Z."/>
            <person name="Chen H."/>
            <person name="Li W."/>
            <person name="Chen Y."/>
            <person name="Xu X."/>
            <person name="Zhang Y."/>
            <person name="Luo S."/>
            <person name="Chen H."/>
            <person name="Gao J."/>
            <person name="Mao Z."/>
            <person name="Pires J.C."/>
            <person name="Luo M."/>
            <person name="Kudrna D."/>
            <person name="Wing R.A."/>
            <person name="Meyers B.C."/>
            <person name="Yi K."/>
            <person name="Kong H."/>
            <person name="Lavrijsen P."/>
            <person name="Sunseri F."/>
            <person name="Falavigna A."/>
            <person name="Ye Y."/>
            <person name="Leebens-Mack J.H."/>
            <person name="Chen G."/>
        </authorList>
    </citation>
    <scope>NUCLEOTIDE SEQUENCE [LARGE SCALE GENOMIC DNA]</scope>
    <source>
        <strain evidence="6">cv. DH0086</strain>
    </source>
</reference>
<gene>
    <name evidence="5" type="ORF">A4U43_C07F110</name>
</gene>
<dbReference type="AlphaFoldDB" id="A0A5P1E809"/>
<accession>A0A5P1E809</accession>
<dbReference type="EMBL" id="CM007387">
    <property type="protein sequence ID" value="ONK62076.1"/>
    <property type="molecule type" value="Genomic_DNA"/>
</dbReference>
<name>A0A5P1E809_ASPOF</name>
<proteinExistence type="inferred from homology"/>